<dbReference type="HOGENOM" id="CLU_123372_2_1_7"/>
<dbReference type="AlphaFoldDB" id="D1B3C4"/>
<feature type="transmembrane region" description="Helical" evidence="1">
    <location>
        <begin position="25"/>
        <end position="46"/>
    </location>
</feature>
<protein>
    <recommendedName>
        <fullName evidence="4">DUF485 domain-containing protein</fullName>
    </recommendedName>
</protein>
<dbReference type="PANTHER" id="PTHR38598">
    <property type="entry name" value="INNER MEMBRANE PROTEIN YJCH"/>
    <property type="match status" value="1"/>
</dbReference>
<dbReference type="RefSeq" id="WP_012857344.1">
    <property type="nucleotide sequence ID" value="NC_013512.1"/>
</dbReference>
<keyword evidence="1" id="KW-1133">Transmembrane helix</keyword>
<feature type="transmembrane region" description="Helical" evidence="1">
    <location>
        <begin position="58"/>
        <end position="81"/>
    </location>
</feature>
<dbReference type="InterPro" id="IPR052959">
    <property type="entry name" value="Inner_membrane_assoc"/>
</dbReference>
<dbReference type="Proteomes" id="UP000002222">
    <property type="component" value="Chromosome"/>
</dbReference>
<dbReference type="OrthoDB" id="5297034at2"/>
<name>D1B3C4_SULD5</name>
<dbReference type="eggNOG" id="COG3162">
    <property type="taxonomic scope" value="Bacteria"/>
</dbReference>
<evidence type="ECO:0000256" key="1">
    <source>
        <dbReference type="SAM" id="Phobius"/>
    </source>
</evidence>
<evidence type="ECO:0008006" key="4">
    <source>
        <dbReference type="Google" id="ProtNLM"/>
    </source>
</evidence>
<dbReference type="InterPro" id="IPR007436">
    <property type="entry name" value="DUF485"/>
</dbReference>
<gene>
    <name evidence="2" type="ordered locus">Sdel_1578</name>
</gene>
<dbReference type="PANTHER" id="PTHR38598:SF1">
    <property type="entry name" value="INNER MEMBRANE PROTEIN YJCH"/>
    <property type="match status" value="1"/>
</dbReference>
<reference evidence="3" key="1">
    <citation type="submission" date="2009-11" db="EMBL/GenBank/DDBJ databases">
        <title>The complete genome of Sulfurospirillum deleyianum DSM 6946.</title>
        <authorList>
            <consortium name="US DOE Joint Genome Institute (JGI-PGF)"/>
            <person name="Lucas S."/>
            <person name="Copeland A."/>
            <person name="Lapidus A."/>
            <person name="Glavina del Rio T."/>
            <person name="Dalin E."/>
            <person name="Tice H."/>
            <person name="Bruce D."/>
            <person name="Goodwin L."/>
            <person name="Pitluck S."/>
            <person name="Kyrpides N."/>
            <person name="Mavromatis K."/>
            <person name="Ivanova N."/>
            <person name="Ovchinnikova G."/>
            <person name="Munk A.C."/>
            <person name="Lu M."/>
            <person name="Brettin T."/>
            <person name="Detter J.C."/>
            <person name="Han C."/>
            <person name="Tapia R."/>
            <person name="Larimer F."/>
            <person name="Land M."/>
            <person name="Hauser L."/>
            <person name="Markowitz V."/>
            <person name="Cheng J.F."/>
            <person name="Hugenholtz P."/>
            <person name="Woyke T."/>
            <person name="Wu D."/>
            <person name="Aumann P."/>
            <person name="Schneider S."/>
            <person name="Lang E."/>
            <person name="Spring S."/>
            <person name="Klenk H.P."/>
            <person name="Eisen J.A."/>
        </authorList>
    </citation>
    <scope>NUCLEOTIDE SEQUENCE [LARGE SCALE GENOMIC DNA]</scope>
    <source>
        <strain evidence="3">ATCC 51133 / DSM 6946 / 5175</strain>
    </source>
</reference>
<evidence type="ECO:0000313" key="3">
    <source>
        <dbReference type="Proteomes" id="UP000002222"/>
    </source>
</evidence>
<dbReference type="EMBL" id="CP001816">
    <property type="protein sequence ID" value="ACZ12594.1"/>
    <property type="molecule type" value="Genomic_DNA"/>
</dbReference>
<evidence type="ECO:0000313" key="2">
    <source>
        <dbReference type="EMBL" id="ACZ12594.1"/>
    </source>
</evidence>
<proteinExistence type="predicted"/>
<sequence length="104" mass="11657">MSENIYDKVKTNPKFAELVQKRSRFAWKLAIVMLVVYYAFILVIAFSPHLFAIKIGEGVTTVGIPIGIGVILIAFVLTGIYTQRANGEFDDLTHQIKEELRGAK</sequence>
<keyword evidence="3" id="KW-1185">Reference proteome</keyword>
<keyword evidence="1" id="KW-0472">Membrane</keyword>
<dbReference type="STRING" id="525898.Sdel_1578"/>
<accession>D1B3C4</accession>
<dbReference type="KEGG" id="sdl:Sdel_1578"/>
<dbReference type="Pfam" id="PF04341">
    <property type="entry name" value="DUF485"/>
    <property type="match status" value="1"/>
</dbReference>
<keyword evidence="1" id="KW-0812">Transmembrane</keyword>
<organism evidence="2 3">
    <name type="scientific">Sulfurospirillum deleyianum (strain ATCC 51133 / DSM 6946 / 5175)</name>
    <dbReference type="NCBI Taxonomy" id="525898"/>
    <lineage>
        <taxon>Bacteria</taxon>
        <taxon>Pseudomonadati</taxon>
        <taxon>Campylobacterota</taxon>
        <taxon>Epsilonproteobacteria</taxon>
        <taxon>Campylobacterales</taxon>
        <taxon>Sulfurospirillaceae</taxon>
        <taxon>Sulfurospirillum</taxon>
    </lineage>
</organism>
<reference evidence="2 3" key="2">
    <citation type="journal article" date="2010" name="Stand. Genomic Sci.">
        <title>Complete genome sequence of Sulfurospirillum deleyianum type strain (5175).</title>
        <authorList>
            <person name="Sikorski J."/>
            <person name="Lapidus A."/>
            <person name="Copeland A."/>
            <person name="Glavina Del Rio T."/>
            <person name="Nolan M."/>
            <person name="Lucas S."/>
            <person name="Chen F."/>
            <person name="Tice H."/>
            <person name="Cheng J.F."/>
            <person name="Saunders E."/>
            <person name="Bruce D."/>
            <person name="Goodwin L."/>
            <person name="Pitluck S."/>
            <person name="Ovchinnikova G."/>
            <person name="Pati A."/>
            <person name="Ivanova N."/>
            <person name="Mavromatis K."/>
            <person name="Chen A."/>
            <person name="Palaniappan K."/>
            <person name="Chain P."/>
            <person name="Land M."/>
            <person name="Hauser L."/>
            <person name="Chang Y.J."/>
            <person name="Jeffries C.D."/>
            <person name="Brettin T."/>
            <person name="Detter J.C."/>
            <person name="Han C."/>
            <person name="Rohde M."/>
            <person name="Lang E."/>
            <person name="Spring S."/>
            <person name="Goker M."/>
            <person name="Bristow J."/>
            <person name="Eisen J.A."/>
            <person name="Markowitz V."/>
            <person name="Hugenholtz P."/>
            <person name="Kyrpides N.C."/>
            <person name="Klenk H.P."/>
        </authorList>
    </citation>
    <scope>NUCLEOTIDE SEQUENCE [LARGE SCALE GENOMIC DNA]</scope>
    <source>
        <strain evidence="3">ATCC 51133 / DSM 6946 / 5175</strain>
    </source>
</reference>
<dbReference type="GO" id="GO:0005886">
    <property type="term" value="C:plasma membrane"/>
    <property type="evidence" value="ECO:0007669"/>
    <property type="project" value="TreeGrafter"/>
</dbReference>